<dbReference type="Proteomes" id="UP000887566">
    <property type="component" value="Unplaced"/>
</dbReference>
<accession>A0A914WB91</accession>
<dbReference type="WBParaSite" id="PSAMB.scaffold3750size17015.g22390.t1">
    <property type="protein sequence ID" value="PSAMB.scaffold3750size17015.g22390.t1"/>
    <property type="gene ID" value="PSAMB.scaffold3750size17015.g22390"/>
</dbReference>
<organism evidence="1 2">
    <name type="scientific">Plectus sambesii</name>
    <dbReference type="NCBI Taxonomy" id="2011161"/>
    <lineage>
        <taxon>Eukaryota</taxon>
        <taxon>Metazoa</taxon>
        <taxon>Ecdysozoa</taxon>
        <taxon>Nematoda</taxon>
        <taxon>Chromadorea</taxon>
        <taxon>Plectida</taxon>
        <taxon>Plectina</taxon>
        <taxon>Plectoidea</taxon>
        <taxon>Plectidae</taxon>
        <taxon>Plectus</taxon>
    </lineage>
</organism>
<evidence type="ECO:0000313" key="2">
    <source>
        <dbReference type="WBParaSite" id="PSAMB.scaffold3750size17015.g22390.t1"/>
    </source>
</evidence>
<evidence type="ECO:0000313" key="1">
    <source>
        <dbReference type="Proteomes" id="UP000887566"/>
    </source>
</evidence>
<proteinExistence type="predicted"/>
<name>A0A914WB91_9BILA</name>
<sequence>MSNCASSFWNAWQKVFSGPETRTKRITCDWHIWRAWNGQMQNGTNKIGTAKLRRVVRKCLAALMYEDDEAEFKRKYENIVNNLWITGEENVKKFREYFLRYYPASTAHDWARFGRPSSDIATNMHLEAFHRVLKQRFLNRNYRNRLDVLLTLFIDEVPLYYERRRCRVTVIEEIVTSRQQLANRDHDAALYYILNPTQIRIVDEDHWQVESRRTDVEKEPYDIRKLQKKCPSDCQMLCRVCGVCLHMFTCTCDKNTHQRGRIACAHIHAVPYMTSALAEEDLEDDDLHIEGPPAATTDDNAMDLTIKFASSETDVDVLPSSSTQGTLKEAISEAQHLKDKLQTWLRRHENADGSASAESMLNCFKQMKDIFIEATAQNDSSV</sequence>
<keyword evidence="1" id="KW-1185">Reference proteome</keyword>
<dbReference type="AlphaFoldDB" id="A0A914WB91"/>
<protein>
    <submittedName>
        <fullName evidence="2">SWIM-type domain-containing protein</fullName>
    </submittedName>
</protein>
<reference evidence="2" key="1">
    <citation type="submission" date="2022-11" db="UniProtKB">
        <authorList>
            <consortium name="WormBaseParasite"/>
        </authorList>
    </citation>
    <scope>IDENTIFICATION</scope>
</reference>